<protein>
    <submittedName>
        <fullName evidence="2">XdhC family protein</fullName>
    </submittedName>
</protein>
<feature type="domain" description="XdhC- CoxI" evidence="1">
    <location>
        <begin position="17"/>
        <end position="82"/>
    </location>
</feature>
<dbReference type="PANTHER" id="PTHR30388:SF6">
    <property type="entry name" value="XANTHINE DEHYDROGENASE SUBUNIT A-RELATED"/>
    <property type="match status" value="1"/>
</dbReference>
<name>A0ABZ1BXL8_9FIRM</name>
<evidence type="ECO:0000313" key="3">
    <source>
        <dbReference type="Proteomes" id="UP001332192"/>
    </source>
</evidence>
<evidence type="ECO:0000313" key="2">
    <source>
        <dbReference type="EMBL" id="WRP17370.1"/>
    </source>
</evidence>
<dbReference type="Pfam" id="PF02625">
    <property type="entry name" value="XdhC_CoxI"/>
    <property type="match status" value="1"/>
</dbReference>
<evidence type="ECO:0000259" key="1">
    <source>
        <dbReference type="Pfam" id="PF02625"/>
    </source>
</evidence>
<accession>A0ABZ1BXL8</accession>
<proteinExistence type="predicted"/>
<reference evidence="2 3" key="1">
    <citation type="journal article" date="2024" name="Front. Microbiol.">
        <title>Novel thermophilic genera Geochorda gen. nov. and Carboxydochorda gen. nov. from the deep terrestrial subsurface reveal the ecophysiological diversity in the class Limnochordia.</title>
        <authorList>
            <person name="Karnachuk O.V."/>
            <person name="Lukina A.P."/>
            <person name="Avakyan M.R."/>
            <person name="Kadnikov V.V."/>
            <person name="Begmatov S."/>
            <person name="Beletsky A.V."/>
            <person name="Vlasova K.G."/>
            <person name="Novikov A.A."/>
            <person name="Shcherbakova V.A."/>
            <person name="Mardanov A.V."/>
            <person name="Ravin N.V."/>
        </authorList>
    </citation>
    <scope>NUCLEOTIDE SEQUENCE [LARGE SCALE GENOMIC DNA]</scope>
    <source>
        <strain evidence="2 3">L945</strain>
    </source>
</reference>
<sequence length="115" mass="12004">MADSVELLRLLDAAAGAEGRRAALATVVGVEGSAYRHEGARMLVFEDGKLLGAISGGCLEADVREAALEAIRSGQARLLRYDMTSDDDELWGLGTGCNGVVEVLVQPLDLSGSGR</sequence>
<dbReference type="InterPro" id="IPR003777">
    <property type="entry name" value="XdhC_CoxI"/>
</dbReference>
<dbReference type="EMBL" id="CP141615">
    <property type="protein sequence ID" value="WRP17370.1"/>
    <property type="molecule type" value="Genomic_DNA"/>
</dbReference>
<keyword evidence="3" id="KW-1185">Reference proteome</keyword>
<dbReference type="Proteomes" id="UP001332192">
    <property type="component" value="Chromosome"/>
</dbReference>
<dbReference type="PANTHER" id="PTHR30388">
    <property type="entry name" value="ALDEHYDE OXIDOREDUCTASE MOLYBDENUM COFACTOR ASSEMBLY PROTEIN"/>
    <property type="match status" value="1"/>
</dbReference>
<dbReference type="RefSeq" id="WP_324716641.1">
    <property type="nucleotide sequence ID" value="NZ_CP141615.1"/>
</dbReference>
<gene>
    <name evidence="2" type="ORF">U7230_15015</name>
</gene>
<dbReference type="InterPro" id="IPR052698">
    <property type="entry name" value="MoCofactor_Util/Proc"/>
</dbReference>
<organism evidence="2 3">
    <name type="scientific">Carboxydichorda subterranea</name>
    <dbReference type="NCBI Taxonomy" id="3109565"/>
    <lineage>
        <taxon>Bacteria</taxon>
        <taxon>Bacillati</taxon>
        <taxon>Bacillota</taxon>
        <taxon>Limnochordia</taxon>
        <taxon>Limnochordales</taxon>
        <taxon>Geochordaceae</taxon>
        <taxon>Carboxydichorda</taxon>
    </lineage>
</organism>